<dbReference type="SMART" id="SM00635">
    <property type="entry name" value="BID_2"/>
    <property type="match status" value="4"/>
</dbReference>
<gene>
    <name evidence="2" type="ORF">DFP98_10523</name>
</gene>
<dbReference type="EMBL" id="QRDZ01000005">
    <property type="protein sequence ID" value="RED85019.1"/>
    <property type="molecule type" value="Genomic_DNA"/>
</dbReference>
<reference evidence="2 3" key="1">
    <citation type="submission" date="2018-07" db="EMBL/GenBank/DDBJ databases">
        <title>Genomic Encyclopedia of Type Strains, Phase III (KMG-III): the genomes of soil and plant-associated and newly described type strains.</title>
        <authorList>
            <person name="Whitman W."/>
        </authorList>
    </citation>
    <scope>NUCLEOTIDE SEQUENCE [LARGE SCALE GENOMIC DNA]</scope>
    <source>
        <strain evidence="2 3">CECT 7287</strain>
    </source>
</reference>
<feature type="domain" description="BIG2" evidence="1">
    <location>
        <begin position="595"/>
        <end position="675"/>
    </location>
</feature>
<sequence>MKMWRESAKQHPSQTSRPNAIYNRILAIFLTLALVGSSMGAVASAADEVVTDVYITASTGSSDSGTIYVEGDPIILNAYATIVGNTSEKLVTADAAWSSTSTSVKVDKGVVTATAPVASATITVRYKDKTDSYLVKAEYVYDELKITLDGANVPAEREATLGADLSFKVEGIKGSSTGIDETAKAAWTSSNTSVATVDKGVVKLLSEGKTKITVKYKGKSQSVELDVKSPYKEIHVKSTAGETSPIELILDTRDNVELVASAELQSGTTPESITNVVEWTSSNAAVAKVDDKGKVTAIGKGTAIITAKRFGHSDSITIIVRTAYEALKVTPDKAIYMTLQQVSGIELTATAASGTVEAVNVTNLAEWKISDEGQAVAVIKQENNRTFVVPKGAGTTQISVSYKGLTKTISVNVSPTIESIDISKDALDVFVDDTGSLPAVTGTMLAGDTKDVSNYVEWVSSDTEGKVITIEDGKWKAVGQGTAVLTAKVNGVAGRTLEKTVSVTVHNKILALLPDQDAISVVIGKEVDLPKISLIYENGDEMSSEEIADKIVWKSSTPNLLVKKESMKGLLAANATLTGTYLNKTVKIKVTVEEEFTSFEITPNKVSVTLNKSKSIKVVGTTKSGKKVTLSSRVSWSPSNKEHVSIKGSSMKGLTEGSGKLTATVQGKTLEVPYEVTAKLTKLSASDTSFKAATVGSQLNVQLTALYETGKTENVTSKATWTSSKASVATVSDGKISVKGKGTASIKGSFGGKTVSIKVTVK</sequence>
<dbReference type="SUPFAM" id="SSF49373">
    <property type="entry name" value="Invasin/intimin cell-adhesion fragments"/>
    <property type="match status" value="3"/>
</dbReference>
<dbReference type="InterPro" id="IPR008964">
    <property type="entry name" value="Invasin/intimin_cell_adhesion"/>
</dbReference>
<dbReference type="Proteomes" id="UP000256977">
    <property type="component" value="Unassembled WGS sequence"/>
</dbReference>
<protein>
    <submittedName>
        <fullName evidence="2">Ig-like protein group 2</fullName>
    </submittedName>
</protein>
<evidence type="ECO:0000313" key="3">
    <source>
        <dbReference type="Proteomes" id="UP000256977"/>
    </source>
</evidence>
<name>A0A3D9KF03_9BACL</name>
<feature type="domain" description="BIG2" evidence="1">
    <location>
        <begin position="140"/>
        <end position="226"/>
    </location>
</feature>
<dbReference type="AlphaFoldDB" id="A0A3D9KF03"/>
<dbReference type="OrthoDB" id="503324at2"/>
<feature type="domain" description="BIG2" evidence="1">
    <location>
        <begin position="242"/>
        <end position="320"/>
    </location>
</feature>
<evidence type="ECO:0000259" key="1">
    <source>
        <dbReference type="SMART" id="SM00635"/>
    </source>
</evidence>
<dbReference type="Pfam" id="PF02368">
    <property type="entry name" value="Big_2"/>
    <property type="match status" value="1"/>
</dbReference>
<dbReference type="Gene3D" id="2.60.40.1080">
    <property type="match status" value="6"/>
</dbReference>
<feature type="domain" description="BIG2" evidence="1">
    <location>
        <begin position="682"/>
        <end position="760"/>
    </location>
</feature>
<dbReference type="InterPro" id="IPR003343">
    <property type="entry name" value="Big_2"/>
</dbReference>
<evidence type="ECO:0000313" key="2">
    <source>
        <dbReference type="EMBL" id="RED85019.1"/>
    </source>
</evidence>
<accession>A0A3D9KF03</accession>
<organism evidence="2 3">
    <name type="scientific">Cohnella phaseoli</name>
    <dbReference type="NCBI Taxonomy" id="456490"/>
    <lineage>
        <taxon>Bacteria</taxon>
        <taxon>Bacillati</taxon>
        <taxon>Bacillota</taxon>
        <taxon>Bacilli</taxon>
        <taxon>Bacillales</taxon>
        <taxon>Paenibacillaceae</taxon>
        <taxon>Cohnella</taxon>
    </lineage>
</organism>
<comment type="caution">
    <text evidence="2">The sequence shown here is derived from an EMBL/GenBank/DDBJ whole genome shotgun (WGS) entry which is preliminary data.</text>
</comment>
<keyword evidence="3" id="KW-1185">Reference proteome</keyword>
<proteinExistence type="predicted"/>
<dbReference type="RefSeq" id="WP_116060039.1">
    <property type="nucleotide sequence ID" value="NZ_QRDZ01000005.1"/>
</dbReference>